<comment type="caution">
    <text evidence="1">The sequence shown here is derived from an EMBL/GenBank/DDBJ whole genome shotgun (WGS) entry which is preliminary data.</text>
</comment>
<organism evidence="1 2">
    <name type="scientific">Dokdonella fugitiva</name>
    <dbReference type="NCBI Taxonomy" id="328517"/>
    <lineage>
        <taxon>Bacteria</taxon>
        <taxon>Pseudomonadati</taxon>
        <taxon>Pseudomonadota</taxon>
        <taxon>Gammaproteobacteria</taxon>
        <taxon>Lysobacterales</taxon>
        <taxon>Rhodanobacteraceae</taxon>
        <taxon>Dokdonella</taxon>
    </lineage>
</organism>
<protein>
    <submittedName>
        <fullName evidence="1">Uncharacterized protein</fullName>
    </submittedName>
</protein>
<name>A0A839F566_9GAMM</name>
<accession>A0A839F566</accession>
<evidence type="ECO:0000313" key="1">
    <source>
        <dbReference type="EMBL" id="MBA8889706.1"/>
    </source>
</evidence>
<sequence>MIKSFVAMALFSVGAFIWFERSQENSYRKTLDALEASIDYTFEVRDTWKIGSYVDRSAIWGVTGGGRLLSKISGRRNFSTADEHDLKFFEQLIASAKGTDISLSGYTLYRAEVPLGPGTICAALSCSIYIAVRPDRDMGYVGILKI</sequence>
<evidence type="ECO:0000313" key="2">
    <source>
        <dbReference type="Proteomes" id="UP000550401"/>
    </source>
</evidence>
<dbReference type="EMBL" id="JACGXL010000008">
    <property type="protein sequence ID" value="MBA8889706.1"/>
    <property type="molecule type" value="Genomic_DNA"/>
</dbReference>
<keyword evidence="2" id="KW-1185">Reference proteome</keyword>
<gene>
    <name evidence="1" type="ORF">FHW12_003953</name>
</gene>
<dbReference type="RefSeq" id="WP_182532749.1">
    <property type="nucleotide sequence ID" value="NZ_JACGXL010000008.1"/>
</dbReference>
<dbReference type="AlphaFoldDB" id="A0A839F566"/>
<dbReference type="Proteomes" id="UP000550401">
    <property type="component" value="Unassembled WGS sequence"/>
</dbReference>
<reference evidence="1 2" key="1">
    <citation type="submission" date="2020-07" db="EMBL/GenBank/DDBJ databases">
        <title>Genomic Encyclopedia of Type Strains, Phase IV (KMG-V): Genome sequencing to study the core and pangenomes of soil and plant-associated prokaryotes.</title>
        <authorList>
            <person name="Whitman W."/>
        </authorList>
    </citation>
    <scope>NUCLEOTIDE SEQUENCE [LARGE SCALE GENOMIC DNA]</scope>
    <source>
        <strain evidence="1 2">RH2WT43</strain>
    </source>
</reference>
<proteinExistence type="predicted"/>